<comment type="catalytic activity">
    <reaction evidence="8">
        <text>a ubiquinone + n Na(+)(in) + NADH + H(+) = a ubiquinol + n Na(+)(out) + NAD(+)</text>
        <dbReference type="Rhea" id="RHEA:47748"/>
        <dbReference type="Rhea" id="RHEA-COMP:9565"/>
        <dbReference type="Rhea" id="RHEA-COMP:9566"/>
        <dbReference type="ChEBI" id="CHEBI:15378"/>
        <dbReference type="ChEBI" id="CHEBI:16389"/>
        <dbReference type="ChEBI" id="CHEBI:17976"/>
        <dbReference type="ChEBI" id="CHEBI:29101"/>
        <dbReference type="ChEBI" id="CHEBI:57540"/>
        <dbReference type="ChEBI" id="CHEBI:57945"/>
        <dbReference type="EC" id="7.2.1.1"/>
    </reaction>
</comment>
<evidence type="ECO:0000256" key="7">
    <source>
        <dbReference type="ARBA" id="ARBA00023201"/>
    </source>
</evidence>
<name>A0A0A3A4V1_9PAST</name>
<dbReference type="EC" id="7.2.1.1" evidence="8"/>
<dbReference type="GO" id="GO:0006814">
    <property type="term" value="P:sodium ion transport"/>
    <property type="evidence" value="ECO:0007669"/>
    <property type="project" value="UniProtKB-UniRule"/>
</dbReference>
<keyword evidence="6 8" id="KW-0830">Ubiquinone</keyword>
<keyword evidence="7 8" id="KW-0739">Sodium transport</keyword>
<dbReference type="GO" id="GO:0016655">
    <property type="term" value="F:oxidoreductase activity, acting on NAD(P)H, quinone or similar compound as acceptor"/>
    <property type="evidence" value="ECO:0007669"/>
    <property type="project" value="UniProtKB-UniRule"/>
</dbReference>
<evidence type="ECO:0000256" key="1">
    <source>
        <dbReference type="ARBA" id="ARBA00022448"/>
    </source>
</evidence>
<feature type="domain" description="NqrA second alpha/beta" evidence="11">
    <location>
        <begin position="114"/>
        <end position="257"/>
    </location>
</feature>
<gene>
    <name evidence="8" type="primary">nqrA</name>
    <name evidence="12" type="ORF">IO48_05510</name>
</gene>
<keyword evidence="4 8" id="KW-0915">Sodium</keyword>
<dbReference type="InterPro" id="IPR022615">
    <property type="entry name" value="NqrA_C_domain"/>
</dbReference>
<evidence type="ECO:0000256" key="2">
    <source>
        <dbReference type="ARBA" id="ARBA00022967"/>
    </source>
</evidence>
<dbReference type="NCBIfam" id="NF003759">
    <property type="entry name" value="PRK05352.1-2"/>
    <property type="match status" value="1"/>
</dbReference>
<keyword evidence="1 8" id="KW-0813">Transport</keyword>
<proteinExistence type="inferred from homology"/>
<evidence type="ECO:0000313" key="13">
    <source>
        <dbReference type="Proteomes" id="UP000030554"/>
    </source>
</evidence>
<dbReference type="Pfam" id="PF11973">
    <property type="entry name" value="NQRA_SLBB"/>
    <property type="match status" value="1"/>
</dbReference>
<keyword evidence="2 8" id="KW-1278">Translocase</keyword>
<evidence type="ECO:0000259" key="11">
    <source>
        <dbReference type="Pfam" id="PF24836"/>
    </source>
</evidence>
<dbReference type="PANTHER" id="PTHR37839:SF1">
    <property type="entry name" value="NA(+)-TRANSLOCATING NADH-QUINONE REDUCTASE SUBUNIT A"/>
    <property type="match status" value="1"/>
</dbReference>
<keyword evidence="5 8" id="KW-0406">Ion transport</keyword>
<dbReference type="RefSeq" id="WP_018346721.1">
    <property type="nucleotide sequence ID" value="NZ_JPJQ01000024.1"/>
</dbReference>
<dbReference type="InterPro" id="IPR008703">
    <property type="entry name" value="NqrA"/>
</dbReference>
<dbReference type="EMBL" id="JPJQ01000024">
    <property type="protein sequence ID" value="KGQ62100.1"/>
    <property type="molecule type" value="Genomic_DNA"/>
</dbReference>
<dbReference type="Pfam" id="PF24836">
    <property type="entry name" value="NQRA_2nd"/>
    <property type="match status" value="1"/>
</dbReference>
<organism evidence="12 13">
    <name type="scientific">Gallibacterium anatis 4895</name>
    <dbReference type="NCBI Taxonomy" id="1396510"/>
    <lineage>
        <taxon>Bacteria</taxon>
        <taxon>Pseudomonadati</taxon>
        <taxon>Pseudomonadota</taxon>
        <taxon>Gammaproteobacteria</taxon>
        <taxon>Pasteurellales</taxon>
        <taxon>Pasteurellaceae</taxon>
        <taxon>Gallibacterium</taxon>
    </lineage>
</organism>
<evidence type="ECO:0000256" key="8">
    <source>
        <dbReference type="HAMAP-Rule" id="MF_00425"/>
    </source>
</evidence>
<comment type="similarity">
    <text evidence="8">Belongs to the NqrA family.</text>
</comment>
<feature type="domain" description="NqrA N-terminal barrel-sandwich hybrid" evidence="9">
    <location>
        <begin position="2"/>
        <end position="94"/>
    </location>
</feature>
<dbReference type="InterPro" id="IPR056148">
    <property type="entry name" value="NQRA_2nd"/>
</dbReference>
<evidence type="ECO:0000259" key="9">
    <source>
        <dbReference type="Pfam" id="PF05896"/>
    </source>
</evidence>
<dbReference type="InterPro" id="IPR056147">
    <property type="entry name" value="NQRA_N"/>
</dbReference>
<dbReference type="AlphaFoldDB" id="A0A0A3A4V1"/>
<evidence type="ECO:0000256" key="6">
    <source>
        <dbReference type="ARBA" id="ARBA00023075"/>
    </source>
</evidence>
<sequence length="446" mass="48104">MITIKKGLDLPIAGKPAQVIHDGAAITEVAVLGEEYVGMRPSMKVREGDVVKKGQVLFEDKKNPGVVFTAPASGTVTAINRGAKRVLQSVVIKLEGESQMTFAKYSIEQLANLTVEQVKQNLVESGLWTALRTRPFSKIPAIDSKPSSIFVNAMDTNPLAAEPALIIKENAEAFQNGLTVLSRLNEGKLFVCKAAGTSIPTINASNVQVEEFSGPHPAGLSGTHIHFLDPVSISKFVWYINYQDVIAIGKLFTTGELYVDRVVSLAGPQVKNPRLVRTRLGANLNELTAGELADGENRVISGSVLNGHTAVAPVNYLGRYALQVSVIAEGREKEFLGWISPGSNKFSITRTVLGHFGHKLFKFTSAINGGHRAMVPIGTYERVMPLDIIPTLLLRDLSAGDTDSAQALGCLELDEEDLALCTFVCPGKNEYGPMLRAALDKIEKEG</sequence>
<evidence type="ECO:0000259" key="10">
    <source>
        <dbReference type="Pfam" id="PF11973"/>
    </source>
</evidence>
<dbReference type="Gene3D" id="2.40.50.100">
    <property type="match status" value="1"/>
</dbReference>
<dbReference type="NCBIfam" id="TIGR01936">
    <property type="entry name" value="nqrA"/>
    <property type="match status" value="1"/>
</dbReference>
<protein>
    <recommendedName>
        <fullName evidence="8">Na(+)-translocating NADH-quinone reductase subunit A</fullName>
        <shortName evidence="8">Na(+)-NQR subunit A</shortName>
        <shortName evidence="8">Na(+)-translocating NQR subunit A</shortName>
        <ecNumber evidence="8">7.2.1.1</ecNumber>
    </recommendedName>
    <alternativeName>
        <fullName evidence="8">NQR complex subunit A</fullName>
    </alternativeName>
    <alternativeName>
        <fullName evidence="8">NQR-1 subunit A</fullName>
    </alternativeName>
</protein>
<evidence type="ECO:0000256" key="5">
    <source>
        <dbReference type="ARBA" id="ARBA00023065"/>
    </source>
</evidence>
<comment type="function">
    <text evidence="8">NQR complex catalyzes the reduction of ubiquinone-1 to ubiquinol by two successive reactions, coupled with the transport of Na(+) ions from the cytoplasm to the periplasm. NqrA to NqrE are probably involved in the second step, the conversion of ubisemiquinone to ubiquinol.</text>
</comment>
<keyword evidence="3 8" id="KW-0520">NAD</keyword>
<comment type="caution">
    <text evidence="12">The sequence shown here is derived from an EMBL/GenBank/DDBJ whole genome shotgun (WGS) entry which is preliminary data.</text>
</comment>
<reference evidence="12 13" key="1">
    <citation type="submission" date="2014-07" db="EMBL/GenBank/DDBJ databases">
        <title>Chaperone-usher fimbriae in a diverse selection of Gallibacterium genomes.</title>
        <authorList>
            <person name="Kudirkiene E."/>
            <person name="Bager R.J."/>
            <person name="Johnson T.J."/>
            <person name="Bojesen A.M."/>
        </authorList>
    </citation>
    <scope>NUCLEOTIDE SEQUENCE [LARGE SCALE GENOMIC DNA]</scope>
    <source>
        <strain evidence="12 13">4895</strain>
    </source>
</reference>
<comment type="subunit">
    <text evidence="8">Composed of six subunits; NqrA, NqrB, NqrC, NqrD, NqrE and NqrF.</text>
</comment>
<dbReference type="HAMAP" id="MF_00425">
    <property type="entry name" value="NqrA"/>
    <property type="match status" value="1"/>
</dbReference>
<evidence type="ECO:0000256" key="4">
    <source>
        <dbReference type="ARBA" id="ARBA00023053"/>
    </source>
</evidence>
<dbReference type="Proteomes" id="UP000030554">
    <property type="component" value="Unassembled WGS sequence"/>
</dbReference>
<dbReference type="GeneID" id="77264274"/>
<evidence type="ECO:0000313" key="12">
    <source>
        <dbReference type="EMBL" id="KGQ62100.1"/>
    </source>
</evidence>
<accession>A0A0A3A4V1</accession>
<evidence type="ECO:0000256" key="3">
    <source>
        <dbReference type="ARBA" id="ARBA00023027"/>
    </source>
</evidence>
<feature type="domain" description="Na(+)-translocating NADH-quinone reductase subunit A C-terminal" evidence="10">
    <location>
        <begin position="262"/>
        <end position="310"/>
    </location>
</feature>
<dbReference type="Pfam" id="PF05896">
    <property type="entry name" value="NQRA_N"/>
    <property type="match status" value="1"/>
</dbReference>
<dbReference type="PANTHER" id="PTHR37839">
    <property type="entry name" value="NA(+)-TRANSLOCATING NADH-QUINONE REDUCTASE SUBUNIT A"/>
    <property type="match status" value="1"/>
</dbReference>